<evidence type="ECO:0000313" key="2">
    <source>
        <dbReference type="EMBL" id="KAI9272835.1"/>
    </source>
</evidence>
<evidence type="ECO:0000313" key="3">
    <source>
        <dbReference type="Proteomes" id="UP001209540"/>
    </source>
</evidence>
<organism evidence="2 3">
    <name type="scientific">Phascolomyces articulosus</name>
    <dbReference type="NCBI Taxonomy" id="60185"/>
    <lineage>
        <taxon>Eukaryota</taxon>
        <taxon>Fungi</taxon>
        <taxon>Fungi incertae sedis</taxon>
        <taxon>Mucoromycota</taxon>
        <taxon>Mucoromycotina</taxon>
        <taxon>Mucoromycetes</taxon>
        <taxon>Mucorales</taxon>
        <taxon>Lichtheimiaceae</taxon>
        <taxon>Phascolomyces</taxon>
    </lineage>
</organism>
<feature type="transmembrane region" description="Helical" evidence="1">
    <location>
        <begin position="39"/>
        <end position="68"/>
    </location>
</feature>
<evidence type="ECO:0000256" key="1">
    <source>
        <dbReference type="SAM" id="Phobius"/>
    </source>
</evidence>
<keyword evidence="3" id="KW-1185">Reference proteome</keyword>
<dbReference type="Proteomes" id="UP001209540">
    <property type="component" value="Unassembled WGS sequence"/>
</dbReference>
<name>A0AAD5K7G0_9FUNG</name>
<reference evidence="2" key="1">
    <citation type="journal article" date="2022" name="IScience">
        <title>Evolution of zygomycete secretomes and the origins of terrestrial fungal ecologies.</title>
        <authorList>
            <person name="Chang Y."/>
            <person name="Wang Y."/>
            <person name="Mondo S."/>
            <person name="Ahrendt S."/>
            <person name="Andreopoulos W."/>
            <person name="Barry K."/>
            <person name="Beard J."/>
            <person name="Benny G.L."/>
            <person name="Blankenship S."/>
            <person name="Bonito G."/>
            <person name="Cuomo C."/>
            <person name="Desiro A."/>
            <person name="Gervers K.A."/>
            <person name="Hundley H."/>
            <person name="Kuo A."/>
            <person name="LaButti K."/>
            <person name="Lang B.F."/>
            <person name="Lipzen A."/>
            <person name="O'Donnell K."/>
            <person name="Pangilinan J."/>
            <person name="Reynolds N."/>
            <person name="Sandor L."/>
            <person name="Smith M.E."/>
            <person name="Tsang A."/>
            <person name="Grigoriev I.V."/>
            <person name="Stajich J.E."/>
            <person name="Spatafora J.W."/>
        </authorList>
    </citation>
    <scope>NUCLEOTIDE SEQUENCE</scope>
    <source>
        <strain evidence="2">RSA 2281</strain>
    </source>
</reference>
<feature type="transmembrane region" description="Helical" evidence="1">
    <location>
        <begin position="7"/>
        <end position="33"/>
    </location>
</feature>
<gene>
    <name evidence="2" type="ORF">BDA99DRAFT_499363</name>
</gene>
<accession>A0AAD5K7G0</accession>
<protein>
    <submittedName>
        <fullName evidence="2">Uncharacterized protein</fullName>
    </submittedName>
</protein>
<keyword evidence="1" id="KW-0812">Transmembrane</keyword>
<reference evidence="2" key="2">
    <citation type="submission" date="2023-02" db="EMBL/GenBank/DDBJ databases">
        <authorList>
            <consortium name="DOE Joint Genome Institute"/>
            <person name="Mondo S.J."/>
            <person name="Chang Y."/>
            <person name="Wang Y."/>
            <person name="Ahrendt S."/>
            <person name="Andreopoulos W."/>
            <person name="Barry K."/>
            <person name="Beard J."/>
            <person name="Benny G.L."/>
            <person name="Blankenship S."/>
            <person name="Bonito G."/>
            <person name="Cuomo C."/>
            <person name="Desiro A."/>
            <person name="Gervers K.A."/>
            <person name="Hundley H."/>
            <person name="Kuo A."/>
            <person name="LaButti K."/>
            <person name="Lang B.F."/>
            <person name="Lipzen A."/>
            <person name="O'Donnell K."/>
            <person name="Pangilinan J."/>
            <person name="Reynolds N."/>
            <person name="Sandor L."/>
            <person name="Smith M.W."/>
            <person name="Tsang A."/>
            <person name="Grigoriev I.V."/>
            <person name="Stajich J.E."/>
            <person name="Spatafora J.W."/>
        </authorList>
    </citation>
    <scope>NUCLEOTIDE SEQUENCE</scope>
    <source>
        <strain evidence="2">RSA 2281</strain>
    </source>
</reference>
<dbReference type="AlphaFoldDB" id="A0AAD5K7G0"/>
<keyword evidence="1" id="KW-1133">Transmembrane helix</keyword>
<proteinExistence type="predicted"/>
<sequence length="72" mass="8579">MRKKGIYLFIFFTNNLSSSSSSLIILLLIILPYSLLSKYFFFLIISYMNLTHTLNYFRCTAFFSLLFYTSLY</sequence>
<dbReference type="EMBL" id="JAIXMP010000005">
    <property type="protein sequence ID" value="KAI9272835.1"/>
    <property type="molecule type" value="Genomic_DNA"/>
</dbReference>
<keyword evidence="1" id="KW-0472">Membrane</keyword>
<comment type="caution">
    <text evidence="2">The sequence shown here is derived from an EMBL/GenBank/DDBJ whole genome shotgun (WGS) entry which is preliminary data.</text>
</comment>